<organism evidence="1 2">
    <name type="scientific">Urbifossiella limnaea</name>
    <dbReference type="NCBI Taxonomy" id="2528023"/>
    <lineage>
        <taxon>Bacteria</taxon>
        <taxon>Pseudomonadati</taxon>
        <taxon>Planctomycetota</taxon>
        <taxon>Planctomycetia</taxon>
        <taxon>Gemmatales</taxon>
        <taxon>Gemmataceae</taxon>
        <taxon>Urbifossiella</taxon>
    </lineage>
</organism>
<evidence type="ECO:0000313" key="2">
    <source>
        <dbReference type="Proteomes" id="UP000319576"/>
    </source>
</evidence>
<keyword evidence="2" id="KW-1185">Reference proteome</keyword>
<evidence type="ECO:0000313" key="1">
    <source>
        <dbReference type="EMBL" id="QDU23631.1"/>
    </source>
</evidence>
<name>A0A517Y1H8_9BACT</name>
<sequence length="88" mass="9880">MGMQDYTANQQKIIKRYYENIDQISLQRLAELVGDLYLATGKKLAKAWEAAAGCMQKLGVPQSRIDHLLAQKKPEMVATLVKELSGKE</sequence>
<dbReference type="KEGG" id="uli:ETAA1_56350"/>
<dbReference type="EMBL" id="CP036273">
    <property type="protein sequence ID" value="QDU23631.1"/>
    <property type="molecule type" value="Genomic_DNA"/>
</dbReference>
<dbReference type="Proteomes" id="UP000319576">
    <property type="component" value="Chromosome"/>
</dbReference>
<accession>A0A517Y1H8</accession>
<reference evidence="1 2" key="1">
    <citation type="submission" date="2019-02" db="EMBL/GenBank/DDBJ databases">
        <title>Deep-cultivation of Planctomycetes and their phenomic and genomic characterization uncovers novel biology.</title>
        <authorList>
            <person name="Wiegand S."/>
            <person name="Jogler M."/>
            <person name="Boedeker C."/>
            <person name="Pinto D."/>
            <person name="Vollmers J."/>
            <person name="Rivas-Marin E."/>
            <person name="Kohn T."/>
            <person name="Peeters S.H."/>
            <person name="Heuer A."/>
            <person name="Rast P."/>
            <person name="Oberbeckmann S."/>
            <person name="Bunk B."/>
            <person name="Jeske O."/>
            <person name="Meyerdierks A."/>
            <person name="Storesund J.E."/>
            <person name="Kallscheuer N."/>
            <person name="Luecker S."/>
            <person name="Lage O.M."/>
            <person name="Pohl T."/>
            <person name="Merkel B.J."/>
            <person name="Hornburger P."/>
            <person name="Mueller R.-W."/>
            <person name="Bruemmer F."/>
            <person name="Labrenz M."/>
            <person name="Spormann A.M."/>
            <person name="Op den Camp H."/>
            <person name="Overmann J."/>
            <person name="Amann R."/>
            <person name="Jetten M.S.M."/>
            <person name="Mascher T."/>
            <person name="Medema M.H."/>
            <person name="Devos D.P."/>
            <person name="Kaster A.-K."/>
            <person name="Ovreas L."/>
            <person name="Rohde M."/>
            <person name="Galperin M.Y."/>
            <person name="Jogler C."/>
        </authorList>
    </citation>
    <scope>NUCLEOTIDE SEQUENCE [LARGE SCALE GENOMIC DNA]</scope>
    <source>
        <strain evidence="1 2">ETA_A1</strain>
    </source>
</reference>
<protein>
    <submittedName>
        <fullName evidence="1">Uncharacterized protein</fullName>
    </submittedName>
</protein>
<dbReference type="AlphaFoldDB" id="A0A517Y1H8"/>
<gene>
    <name evidence="1" type="ORF">ETAA1_56350</name>
</gene>
<proteinExistence type="predicted"/>
<dbReference type="OrthoDB" id="281357at2"/>